<evidence type="ECO:0000256" key="4">
    <source>
        <dbReference type="ARBA" id="ARBA00022833"/>
    </source>
</evidence>
<name>A0A7H0LMT0_9SPHN</name>
<dbReference type="SUPFAM" id="SSF102712">
    <property type="entry name" value="JAB1/MPN domain"/>
    <property type="match status" value="1"/>
</dbReference>
<keyword evidence="5" id="KW-0482">Metalloprotease</keyword>
<dbReference type="Gene3D" id="3.40.140.10">
    <property type="entry name" value="Cytidine Deaminase, domain 2"/>
    <property type="match status" value="1"/>
</dbReference>
<dbReference type="PANTHER" id="PTHR34858:SF1">
    <property type="entry name" value="CYSO-CYSTEINE PEPTIDASE"/>
    <property type="match status" value="1"/>
</dbReference>
<dbReference type="Pfam" id="PF14464">
    <property type="entry name" value="Prok-JAB"/>
    <property type="match status" value="1"/>
</dbReference>
<keyword evidence="2" id="KW-0479">Metal-binding</keyword>
<dbReference type="KEGG" id="spap:H3Z74_07395"/>
<dbReference type="GO" id="GO:0008270">
    <property type="term" value="F:zinc ion binding"/>
    <property type="evidence" value="ECO:0007669"/>
    <property type="project" value="TreeGrafter"/>
</dbReference>
<dbReference type="AlphaFoldDB" id="A0A7H0LMT0"/>
<reference evidence="7 8" key="1">
    <citation type="submission" date="2020-09" db="EMBL/GenBank/DDBJ databases">
        <title>Sphingomonas sp., a new species isolated from pork steak.</title>
        <authorList>
            <person name="Heidler von Heilborn D."/>
        </authorList>
    </citation>
    <scope>NUCLEOTIDE SEQUENCE [LARGE SCALE GENOMIC DNA]</scope>
    <source>
        <strain evidence="8">S8-3T</strain>
    </source>
</reference>
<keyword evidence="8" id="KW-1185">Reference proteome</keyword>
<dbReference type="RefSeq" id="WP_187763270.1">
    <property type="nucleotide sequence ID" value="NZ_JANQBJ010000012.1"/>
</dbReference>
<keyword evidence="3" id="KW-0378">Hydrolase</keyword>
<evidence type="ECO:0000313" key="7">
    <source>
        <dbReference type="EMBL" id="QNQ10983.1"/>
    </source>
</evidence>
<dbReference type="GO" id="GO:0006508">
    <property type="term" value="P:proteolysis"/>
    <property type="evidence" value="ECO:0007669"/>
    <property type="project" value="UniProtKB-KW"/>
</dbReference>
<dbReference type="PANTHER" id="PTHR34858">
    <property type="entry name" value="CYSO-CYSTEINE PEPTIDASE"/>
    <property type="match status" value="1"/>
</dbReference>
<accession>A0A7H0LMT0</accession>
<keyword evidence="1" id="KW-0645">Protease</keyword>
<evidence type="ECO:0000256" key="3">
    <source>
        <dbReference type="ARBA" id="ARBA00022801"/>
    </source>
</evidence>
<sequence>MGIAISSTLLHRLLNEARASPGAEICGLLFGTSERIEAAEPTANVALDPARRFEIDPAALFAAHRAARICGPQMIGHYHSHPSGLPIPSARDAEAAMGDGAYWLILTGDEAGLWRSVAFGTFEPVALEQFCMG</sequence>
<protein>
    <submittedName>
        <fullName evidence="7">M67 family metallopeptidase</fullName>
    </submittedName>
</protein>
<proteinExistence type="predicted"/>
<organism evidence="7 8">
    <name type="scientific">Sphingomonas alpina</name>
    <dbReference type="NCBI Taxonomy" id="653931"/>
    <lineage>
        <taxon>Bacteria</taxon>
        <taxon>Pseudomonadati</taxon>
        <taxon>Pseudomonadota</taxon>
        <taxon>Alphaproteobacteria</taxon>
        <taxon>Sphingomonadales</taxon>
        <taxon>Sphingomonadaceae</taxon>
        <taxon>Sphingomonas</taxon>
    </lineage>
</organism>
<gene>
    <name evidence="7" type="ORF">H3Z74_07395</name>
</gene>
<dbReference type="InterPro" id="IPR028090">
    <property type="entry name" value="JAB_dom_prok"/>
</dbReference>
<keyword evidence="4" id="KW-0862">Zinc</keyword>
<evidence type="ECO:0000256" key="2">
    <source>
        <dbReference type="ARBA" id="ARBA00022723"/>
    </source>
</evidence>
<evidence type="ECO:0000313" key="8">
    <source>
        <dbReference type="Proteomes" id="UP000516148"/>
    </source>
</evidence>
<dbReference type="CDD" id="cd08070">
    <property type="entry name" value="MPN_like"/>
    <property type="match status" value="1"/>
</dbReference>
<dbReference type="EMBL" id="CP061038">
    <property type="protein sequence ID" value="QNQ10983.1"/>
    <property type="molecule type" value="Genomic_DNA"/>
</dbReference>
<evidence type="ECO:0000259" key="6">
    <source>
        <dbReference type="PROSITE" id="PS50249"/>
    </source>
</evidence>
<evidence type="ECO:0000256" key="1">
    <source>
        <dbReference type="ARBA" id="ARBA00022670"/>
    </source>
</evidence>
<dbReference type="InterPro" id="IPR037518">
    <property type="entry name" value="MPN"/>
</dbReference>
<dbReference type="GO" id="GO:0008235">
    <property type="term" value="F:metalloexopeptidase activity"/>
    <property type="evidence" value="ECO:0007669"/>
    <property type="project" value="TreeGrafter"/>
</dbReference>
<evidence type="ECO:0000256" key="5">
    <source>
        <dbReference type="ARBA" id="ARBA00023049"/>
    </source>
</evidence>
<dbReference type="Proteomes" id="UP000516148">
    <property type="component" value="Chromosome"/>
</dbReference>
<feature type="domain" description="MPN" evidence="6">
    <location>
        <begin position="3"/>
        <end position="130"/>
    </location>
</feature>
<dbReference type="PROSITE" id="PS50249">
    <property type="entry name" value="MPN"/>
    <property type="match status" value="1"/>
</dbReference>
<dbReference type="InterPro" id="IPR051929">
    <property type="entry name" value="VirAsm_ModProt"/>
</dbReference>